<dbReference type="EMBL" id="JBFAQK010000070">
    <property type="protein sequence ID" value="MEV4685176.1"/>
    <property type="molecule type" value="Genomic_DNA"/>
</dbReference>
<accession>A0ABV3I2V3</accession>
<keyword evidence="1" id="KW-0472">Membrane</keyword>
<evidence type="ECO:0000313" key="3">
    <source>
        <dbReference type="Proteomes" id="UP001552521"/>
    </source>
</evidence>
<evidence type="ECO:0000256" key="1">
    <source>
        <dbReference type="SAM" id="Phobius"/>
    </source>
</evidence>
<evidence type="ECO:0000313" key="2">
    <source>
        <dbReference type="EMBL" id="MEV4685176.1"/>
    </source>
</evidence>
<proteinExistence type="predicted"/>
<dbReference type="RefSeq" id="WP_364600565.1">
    <property type="nucleotide sequence ID" value="NZ_JBFAQK010000070.1"/>
</dbReference>
<feature type="transmembrane region" description="Helical" evidence="1">
    <location>
        <begin position="40"/>
        <end position="58"/>
    </location>
</feature>
<sequence>MTLRGCGSAALFAFAALLAWFSFGVTVEMETFAGLRPNDAGIALFFAVLAAGAALWGLRLAGRRSLLALGAAVCLAAALVWRLHTIAPALHCWDHNTVGRDADGSYDCFDL</sequence>
<comment type="caution">
    <text evidence="2">The sequence shown here is derived from an EMBL/GenBank/DDBJ whole genome shotgun (WGS) entry which is preliminary data.</text>
</comment>
<keyword evidence="3" id="KW-1185">Reference proteome</keyword>
<protein>
    <submittedName>
        <fullName evidence="2">Uncharacterized protein</fullName>
    </submittedName>
</protein>
<keyword evidence="1" id="KW-0812">Transmembrane</keyword>
<keyword evidence="1" id="KW-1133">Transmembrane helix</keyword>
<reference evidence="2 3" key="1">
    <citation type="submission" date="2024-06" db="EMBL/GenBank/DDBJ databases">
        <title>The Natural Products Discovery Center: Release of the First 8490 Sequenced Strains for Exploring Actinobacteria Biosynthetic Diversity.</title>
        <authorList>
            <person name="Kalkreuter E."/>
            <person name="Kautsar S.A."/>
            <person name="Yang D."/>
            <person name="Bader C.D."/>
            <person name="Teijaro C.N."/>
            <person name="Fluegel L."/>
            <person name="Davis C.M."/>
            <person name="Simpson J.R."/>
            <person name="Lauterbach L."/>
            <person name="Steele A.D."/>
            <person name="Gui C."/>
            <person name="Meng S."/>
            <person name="Li G."/>
            <person name="Viehrig K."/>
            <person name="Ye F."/>
            <person name="Su P."/>
            <person name="Kiefer A.F."/>
            <person name="Nichols A."/>
            <person name="Cepeda A.J."/>
            <person name="Yan W."/>
            <person name="Fan B."/>
            <person name="Jiang Y."/>
            <person name="Adhikari A."/>
            <person name="Zheng C.-J."/>
            <person name="Schuster L."/>
            <person name="Cowan T.M."/>
            <person name="Smanski M.J."/>
            <person name="Chevrette M.G."/>
            <person name="De Carvalho L.P.S."/>
            <person name="Shen B."/>
        </authorList>
    </citation>
    <scope>NUCLEOTIDE SEQUENCE [LARGE SCALE GENOMIC DNA]</scope>
    <source>
        <strain evidence="2 3">NPDC049344</strain>
    </source>
</reference>
<organism evidence="2 3">
    <name type="scientific">Streptomyces kurssanovii</name>
    <dbReference type="NCBI Taxonomy" id="67312"/>
    <lineage>
        <taxon>Bacteria</taxon>
        <taxon>Bacillati</taxon>
        <taxon>Actinomycetota</taxon>
        <taxon>Actinomycetes</taxon>
        <taxon>Kitasatosporales</taxon>
        <taxon>Streptomycetaceae</taxon>
        <taxon>Streptomyces</taxon>
    </lineage>
</organism>
<name>A0ABV3I2V3_9ACTN</name>
<gene>
    <name evidence="2" type="ORF">AB0K36_30905</name>
</gene>
<dbReference type="Proteomes" id="UP001552521">
    <property type="component" value="Unassembled WGS sequence"/>
</dbReference>
<feature type="transmembrane region" description="Helical" evidence="1">
    <location>
        <begin position="65"/>
        <end position="83"/>
    </location>
</feature>